<dbReference type="Pfam" id="PF04138">
    <property type="entry name" value="GtrA_DPMS_TM"/>
    <property type="match status" value="1"/>
</dbReference>
<dbReference type="Pfam" id="PF00535">
    <property type="entry name" value="Glycos_transf_2"/>
    <property type="match status" value="1"/>
</dbReference>
<evidence type="ECO:0000313" key="12">
    <source>
        <dbReference type="Proteomes" id="UP000177169"/>
    </source>
</evidence>
<keyword evidence="4" id="KW-0808">Transferase</keyword>
<feature type="domain" description="GtrA/DPMS transmembrane" evidence="10">
    <location>
        <begin position="249"/>
        <end position="369"/>
    </location>
</feature>
<evidence type="ECO:0000256" key="5">
    <source>
        <dbReference type="ARBA" id="ARBA00022692"/>
    </source>
</evidence>
<dbReference type="Proteomes" id="UP000177169">
    <property type="component" value="Unassembled WGS sequence"/>
</dbReference>
<evidence type="ECO:0000256" key="2">
    <source>
        <dbReference type="ARBA" id="ARBA00006739"/>
    </source>
</evidence>
<dbReference type="AlphaFoldDB" id="A0A1F7Z528"/>
<evidence type="ECO:0000256" key="8">
    <source>
        <dbReference type="SAM" id="Phobius"/>
    </source>
</evidence>
<evidence type="ECO:0008006" key="13">
    <source>
        <dbReference type="Google" id="ProtNLM"/>
    </source>
</evidence>
<dbReference type="GO" id="GO:0009247">
    <property type="term" value="P:glycolipid biosynthetic process"/>
    <property type="evidence" value="ECO:0007669"/>
    <property type="project" value="TreeGrafter"/>
</dbReference>
<evidence type="ECO:0000259" key="9">
    <source>
        <dbReference type="Pfam" id="PF00535"/>
    </source>
</evidence>
<keyword evidence="7 8" id="KW-0472">Membrane</keyword>
<comment type="similarity">
    <text evidence="2">Belongs to the glycosyltransferase 2 family.</text>
</comment>
<evidence type="ECO:0000256" key="7">
    <source>
        <dbReference type="ARBA" id="ARBA00023136"/>
    </source>
</evidence>
<feature type="transmembrane region" description="Helical" evidence="8">
    <location>
        <begin position="276"/>
        <end position="297"/>
    </location>
</feature>
<sequence length="386" mass="43767">MEKIVIVMAAWNEAENIKKMIDTLFDEVFPKIGAEVHLLVADNHSTDGMTQIVEEEMKKRNNLHIVQQTKTGLGYAYVDGFKYAVEKLGADAVMEMDADGQHPPEFVKPMVEAYLSGAEYVIGSRYIPGGSIPKEWAFFRKFVSYFGNLYIRLVLLKPSIHDLTTGFRLTRVKGVLDKINLDNLMEKERFAYKVDLLYQSIKNSKKTVEVPLEFKPRTTDKSKFNITETLATLKVATILGVKDKQRFIKFGTVGFIGYIVNAIGLEVFAKLTFPEWAIWAAATELAIISNFILNNIWTFKAEKITGLTQLLRKFLQFNGTSVGALIIQAVFGTLGVLVFGPGARQLILPFIILFLVLPYNYFMYNAVIWKTWKLPFLEKIKSKSSN</sequence>
<dbReference type="Gene3D" id="3.90.550.10">
    <property type="entry name" value="Spore Coat Polysaccharide Biosynthesis Protein SpsA, Chain A"/>
    <property type="match status" value="1"/>
</dbReference>
<evidence type="ECO:0000256" key="6">
    <source>
        <dbReference type="ARBA" id="ARBA00022989"/>
    </source>
</evidence>
<dbReference type="GO" id="GO:0000271">
    <property type="term" value="P:polysaccharide biosynthetic process"/>
    <property type="evidence" value="ECO:0007669"/>
    <property type="project" value="InterPro"/>
</dbReference>
<dbReference type="InterPro" id="IPR007267">
    <property type="entry name" value="GtrA_DPMS_TM"/>
</dbReference>
<name>A0A1F7Z528_9BACT</name>
<evidence type="ECO:0000256" key="4">
    <source>
        <dbReference type="ARBA" id="ARBA00022679"/>
    </source>
</evidence>
<feature type="domain" description="Glycosyltransferase 2-like" evidence="9">
    <location>
        <begin position="6"/>
        <end position="173"/>
    </location>
</feature>
<organism evidence="11 12">
    <name type="scientific">Candidatus Woesebacteria bacterium RIFCSPHIGHO2_02_FULL_39_13</name>
    <dbReference type="NCBI Taxonomy" id="1802505"/>
    <lineage>
        <taxon>Bacteria</taxon>
        <taxon>Candidatus Woeseibacteriota</taxon>
    </lineage>
</organism>
<evidence type="ECO:0000259" key="10">
    <source>
        <dbReference type="Pfam" id="PF04138"/>
    </source>
</evidence>
<feature type="transmembrane region" description="Helical" evidence="8">
    <location>
        <begin position="346"/>
        <end position="364"/>
    </location>
</feature>
<dbReference type="EMBL" id="MGGR01000013">
    <property type="protein sequence ID" value="OGM33845.1"/>
    <property type="molecule type" value="Genomic_DNA"/>
</dbReference>
<reference evidence="11 12" key="1">
    <citation type="journal article" date="2016" name="Nat. Commun.">
        <title>Thousands of microbial genomes shed light on interconnected biogeochemical processes in an aquifer system.</title>
        <authorList>
            <person name="Anantharaman K."/>
            <person name="Brown C.T."/>
            <person name="Hug L.A."/>
            <person name="Sharon I."/>
            <person name="Castelle C.J."/>
            <person name="Probst A.J."/>
            <person name="Thomas B.C."/>
            <person name="Singh A."/>
            <person name="Wilkins M.J."/>
            <person name="Karaoz U."/>
            <person name="Brodie E.L."/>
            <person name="Williams K.H."/>
            <person name="Hubbard S.S."/>
            <person name="Banfield J.F."/>
        </authorList>
    </citation>
    <scope>NUCLEOTIDE SEQUENCE [LARGE SCALE GENOMIC DNA]</scope>
</reference>
<dbReference type="InterPro" id="IPR001173">
    <property type="entry name" value="Glyco_trans_2-like"/>
</dbReference>
<protein>
    <recommendedName>
        <fullName evidence="13">Glycosyltransferase 2-like domain-containing protein</fullName>
    </recommendedName>
</protein>
<gene>
    <name evidence="11" type="ORF">A3D01_02645</name>
</gene>
<dbReference type="InterPro" id="IPR029044">
    <property type="entry name" value="Nucleotide-diphossugar_trans"/>
</dbReference>
<dbReference type="GO" id="GO:0004582">
    <property type="term" value="F:dolichyl-phosphate beta-D-mannosyltransferase activity"/>
    <property type="evidence" value="ECO:0007669"/>
    <property type="project" value="InterPro"/>
</dbReference>
<dbReference type="InterPro" id="IPR039528">
    <property type="entry name" value="DPM1-like"/>
</dbReference>
<comment type="subcellular location">
    <subcellularLocation>
        <location evidence="1">Membrane</location>
        <topology evidence="1">Multi-pass membrane protein</topology>
    </subcellularLocation>
</comment>
<keyword evidence="5 8" id="KW-0812">Transmembrane</keyword>
<comment type="caution">
    <text evidence="11">The sequence shown here is derived from an EMBL/GenBank/DDBJ whole genome shotgun (WGS) entry which is preliminary data.</text>
</comment>
<keyword evidence="6 8" id="KW-1133">Transmembrane helix</keyword>
<keyword evidence="3" id="KW-0328">Glycosyltransferase</keyword>
<dbReference type="STRING" id="1802505.A3D01_02645"/>
<accession>A0A1F7Z528</accession>
<dbReference type="GO" id="GO:0016020">
    <property type="term" value="C:membrane"/>
    <property type="evidence" value="ECO:0007669"/>
    <property type="project" value="UniProtKB-SubCell"/>
</dbReference>
<feature type="transmembrane region" description="Helical" evidence="8">
    <location>
        <begin position="247"/>
        <end position="264"/>
    </location>
</feature>
<feature type="transmembrane region" description="Helical" evidence="8">
    <location>
        <begin position="317"/>
        <end position="340"/>
    </location>
</feature>
<evidence type="ECO:0000256" key="1">
    <source>
        <dbReference type="ARBA" id="ARBA00004141"/>
    </source>
</evidence>
<dbReference type="PANTHER" id="PTHR43398">
    <property type="entry name" value="DOLICHOL-PHOSPHATE MANNOSYLTRANSFERASE SUBUNIT 1"/>
    <property type="match status" value="1"/>
</dbReference>
<dbReference type="PANTHER" id="PTHR43398:SF1">
    <property type="entry name" value="DOLICHOL-PHOSPHATE MANNOSYLTRANSFERASE SUBUNIT 1"/>
    <property type="match status" value="1"/>
</dbReference>
<dbReference type="SUPFAM" id="SSF53448">
    <property type="entry name" value="Nucleotide-diphospho-sugar transferases"/>
    <property type="match status" value="1"/>
</dbReference>
<proteinExistence type="inferred from homology"/>
<evidence type="ECO:0000256" key="3">
    <source>
        <dbReference type="ARBA" id="ARBA00022676"/>
    </source>
</evidence>
<evidence type="ECO:0000313" key="11">
    <source>
        <dbReference type="EMBL" id="OGM33845.1"/>
    </source>
</evidence>